<accession>A0AB73ADB3</accession>
<comment type="caution">
    <text evidence="1">The sequence shown here is derived from an EMBL/GenBank/DDBJ whole genome shotgun (WGS) entry which is preliminary data.</text>
</comment>
<sequence length="42" mass="4877">MISKKYYNLNNQELQNINAGGFWYYAGVGVEKICEVFTHIYG</sequence>
<evidence type="ECO:0000313" key="1">
    <source>
        <dbReference type="EMBL" id="EPI16713.1"/>
    </source>
</evidence>
<name>A0AB73ADB3_ENTFC</name>
<proteinExistence type="predicted"/>
<dbReference type="RefSeq" id="WP_002292471.1">
    <property type="nucleotide sequence ID" value="NZ_KE352053.1"/>
</dbReference>
<protein>
    <recommendedName>
        <fullName evidence="3">Bacteriocin-type signal sequence</fullName>
    </recommendedName>
</protein>
<organism evidence="1 2">
    <name type="scientific">Enterococcus faecium SD2A-2</name>
    <dbReference type="NCBI Taxonomy" id="1244154"/>
    <lineage>
        <taxon>Bacteria</taxon>
        <taxon>Bacillati</taxon>
        <taxon>Bacillota</taxon>
        <taxon>Bacilli</taxon>
        <taxon>Lactobacillales</taxon>
        <taxon>Enterococcaceae</taxon>
        <taxon>Enterococcus</taxon>
    </lineage>
</organism>
<gene>
    <name evidence="1" type="ORF">D356_00067</name>
</gene>
<evidence type="ECO:0000313" key="2">
    <source>
        <dbReference type="Proteomes" id="UP000014622"/>
    </source>
</evidence>
<dbReference type="Proteomes" id="UP000014622">
    <property type="component" value="Unassembled WGS sequence"/>
</dbReference>
<reference evidence="1 2" key="1">
    <citation type="submission" date="2013-06" db="EMBL/GenBank/DDBJ databases">
        <authorList>
            <person name="Weinstock G."/>
            <person name="Sodergren E."/>
            <person name="Lobos E.A."/>
            <person name="Fulton L."/>
            <person name="Fulton R."/>
            <person name="Courtney L."/>
            <person name="Fronick C."/>
            <person name="O'Laughlin M."/>
            <person name="Godfrey J."/>
            <person name="Wilson R.M."/>
            <person name="Miner T."/>
            <person name="Farmer C."/>
            <person name="Delehaunty K."/>
            <person name="Cordes M."/>
            <person name="Minx P."/>
            <person name="Tomlinson C."/>
            <person name="Chen J."/>
            <person name="Wollam A."/>
            <person name="Pepin K.H."/>
            <person name="Bhonagiri V."/>
            <person name="Zhang X."/>
            <person name="Warren W."/>
            <person name="Mitreva M."/>
            <person name="Mardis E.R."/>
            <person name="Wilson R.K."/>
        </authorList>
    </citation>
    <scope>NUCLEOTIDE SEQUENCE [LARGE SCALE GENOMIC DNA]</scope>
    <source>
        <strain evidence="1 2">SD2A-2</strain>
    </source>
</reference>
<evidence type="ECO:0008006" key="3">
    <source>
        <dbReference type="Google" id="ProtNLM"/>
    </source>
</evidence>
<dbReference type="AlphaFoldDB" id="A0AB73ADB3"/>
<dbReference type="EMBL" id="ATIT01000008">
    <property type="protein sequence ID" value="EPI16713.1"/>
    <property type="molecule type" value="Genomic_DNA"/>
</dbReference>